<evidence type="ECO:0000259" key="1">
    <source>
        <dbReference type="Pfam" id="PF00496"/>
    </source>
</evidence>
<accession>X1AG77</accession>
<dbReference type="PANTHER" id="PTHR30290">
    <property type="entry name" value="PERIPLASMIC BINDING COMPONENT OF ABC TRANSPORTER"/>
    <property type="match status" value="1"/>
</dbReference>
<gene>
    <name evidence="2" type="ORF">S01H4_18297</name>
</gene>
<dbReference type="Pfam" id="PF00496">
    <property type="entry name" value="SBP_bac_5"/>
    <property type="match status" value="1"/>
</dbReference>
<feature type="domain" description="Solute-binding protein family 5" evidence="1">
    <location>
        <begin position="37"/>
        <end position="213"/>
    </location>
</feature>
<name>X1AG77_9ZZZZ</name>
<dbReference type="SUPFAM" id="SSF53850">
    <property type="entry name" value="Periplasmic binding protein-like II"/>
    <property type="match status" value="1"/>
</dbReference>
<organism evidence="2">
    <name type="scientific">marine sediment metagenome</name>
    <dbReference type="NCBI Taxonomy" id="412755"/>
    <lineage>
        <taxon>unclassified sequences</taxon>
        <taxon>metagenomes</taxon>
        <taxon>ecological metagenomes</taxon>
    </lineage>
</organism>
<dbReference type="Gene3D" id="3.40.190.10">
    <property type="entry name" value="Periplasmic binding protein-like II"/>
    <property type="match status" value="1"/>
</dbReference>
<dbReference type="InterPro" id="IPR000914">
    <property type="entry name" value="SBP_5_dom"/>
</dbReference>
<dbReference type="AlphaFoldDB" id="X1AG77"/>
<feature type="non-terminal residue" evidence="2">
    <location>
        <position position="214"/>
    </location>
</feature>
<reference evidence="2" key="1">
    <citation type="journal article" date="2014" name="Front. Microbiol.">
        <title>High frequency of phylogenetically diverse reductive dehalogenase-homologous genes in deep subseafloor sedimentary metagenomes.</title>
        <authorList>
            <person name="Kawai M."/>
            <person name="Futagami T."/>
            <person name="Toyoda A."/>
            <person name="Takaki Y."/>
            <person name="Nishi S."/>
            <person name="Hori S."/>
            <person name="Arai W."/>
            <person name="Tsubouchi T."/>
            <person name="Morono Y."/>
            <person name="Uchiyama I."/>
            <person name="Ito T."/>
            <person name="Fujiyama A."/>
            <person name="Inagaki F."/>
            <person name="Takami H."/>
        </authorList>
    </citation>
    <scope>NUCLEOTIDE SEQUENCE</scope>
    <source>
        <strain evidence="2">Expedition CK06-06</strain>
    </source>
</reference>
<protein>
    <recommendedName>
        <fullName evidence="1">Solute-binding protein family 5 domain-containing protein</fullName>
    </recommendedName>
</protein>
<dbReference type="GO" id="GO:1904680">
    <property type="term" value="F:peptide transmembrane transporter activity"/>
    <property type="evidence" value="ECO:0007669"/>
    <property type="project" value="TreeGrafter"/>
</dbReference>
<dbReference type="EMBL" id="BART01008102">
    <property type="protein sequence ID" value="GAG68787.1"/>
    <property type="molecule type" value="Genomic_DNA"/>
</dbReference>
<proteinExistence type="predicted"/>
<dbReference type="Gene3D" id="3.10.105.10">
    <property type="entry name" value="Dipeptide-binding Protein, Domain 3"/>
    <property type="match status" value="1"/>
</dbReference>
<sequence length="214" mass="23735">MLKLSKLMKTATLLILISLFLPILPVMAQDEVELTGPWADELLFKIYLTPEIEYLALKTGDINLMDWPLPAEKVADALTDPNIITDSTADLGYYLIDINCQRWPTSDVHFRRALAHLVDKARIETDILQGFGYALDSPVPVVLGGWANPDIRTYEYSAALAAAELDLGGFTDTDADGIRNDPITGENMAPVIFYIRIDNPERKQAGEWLAAELG</sequence>
<comment type="caution">
    <text evidence="2">The sequence shown here is derived from an EMBL/GenBank/DDBJ whole genome shotgun (WGS) entry which is preliminary data.</text>
</comment>
<dbReference type="GO" id="GO:0015833">
    <property type="term" value="P:peptide transport"/>
    <property type="evidence" value="ECO:0007669"/>
    <property type="project" value="TreeGrafter"/>
</dbReference>
<dbReference type="InterPro" id="IPR039424">
    <property type="entry name" value="SBP_5"/>
</dbReference>
<evidence type="ECO:0000313" key="2">
    <source>
        <dbReference type="EMBL" id="GAG68787.1"/>
    </source>
</evidence>